<keyword evidence="4" id="KW-1185">Reference proteome</keyword>
<dbReference type="Gene3D" id="3.30.420.10">
    <property type="entry name" value="Ribonuclease H-like superfamily/Ribonuclease H"/>
    <property type="match status" value="1"/>
</dbReference>
<dbReference type="OrthoDB" id="1435404at2759"/>
<sequence>MFAKLSLFENKGLLVGLQVNLTLLDEIKLKQPLDLSLLPHVKLIEEDKKLRESILLEAYSSPYVMHLRRNKMYRDVCEQYWWPRLKHDVTEFVANGLPLTPSKRDSVWVIVDRLTKSAHFLLVRTNYAVQKLAVLFISEIVRLHGVPISIISDWDPHFTSQFWKKLHKALGTRHLCVGLNWGKRKVLGPDLIQKTDKKGLEFNVDDWVFLKMSPRKKVLSFGHKGKLSLRFIGAYCILKRIGPVAYQLELRSELDHIHDIFHVSILRRYRSDLYHMVSIEEIEVHPYFSFEKDLVQILDRKVNGLRKKRIPLMKVLWWNHGSSEAAWESKDLTRQQYPHLFQSVQPSLPYGEEDSFLFFWPTCHK</sequence>
<dbReference type="Pfam" id="PF24626">
    <property type="entry name" value="SH3_Tf2-1"/>
    <property type="match status" value="1"/>
</dbReference>
<dbReference type="AlphaFoldDB" id="A0A5B6WTR7"/>
<dbReference type="InterPro" id="IPR056924">
    <property type="entry name" value="SH3_Tf2-1"/>
</dbReference>
<organism evidence="3 4">
    <name type="scientific">Gossypium australe</name>
    <dbReference type="NCBI Taxonomy" id="47621"/>
    <lineage>
        <taxon>Eukaryota</taxon>
        <taxon>Viridiplantae</taxon>
        <taxon>Streptophyta</taxon>
        <taxon>Embryophyta</taxon>
        <taxon>Tracheophyta</taxon>
        <taxon>Spermatophyta</taxon>
        <taxon>Magnoliopsida</taxon>
        <taxon>eudicotyledons</taxon>
        <taxon>Gunneridae</taxon>
        <taxon>Pentapetalae</taxon>
        <taxon>rosids</taxon>
        <taxon>malvids</taxon>
        <taxon>Malvales</taxon>
        <taxon>Malvaceae</taxon>
        <taxon>Malvoideae</taxon>
        <taxon>Gossypium</taxon>
    </lineage>
</organism>
<name>A0A5B6WTR7_9ROSI</name>
<evidence type="ECO:0000259" key="2">
    <source>
        <dbReference type="Pfam" id="PF24626"/>
    </source>
</evidence>
<evidence type="ECO:0000313" key="4">
    <source>
        <dbReference type="Proteomes" id="UP000325315"/>
    </source>
</evidence>
<gene>
    <name evidence="3" type="ORF">EPI10_006332</name>
</gene>
<evidence type="ECO:0000313" key="3">
    <source>
        <dbReference type="EMBL" id="KAA3484237.1"/>
    </source>
</evidence>
<protein>
    <submittedName>
        <fullName evidence="3">DNA/RNA polymerases superfamily protein</fullName>
    </submittedName>
</protein>
<dbReference type="Pfam" id="PF17921">
    <property type="entry name" value="Integrase_H2C2"/>
    <property type="match status" value="1"/>
</dbReference>
<comment type="caution">
    <text evidence="3">The sequence shown here is derived from an EMBL/GenBank/DDBJ whole genome shotgun (WGS) entry which is preliminary data.</text>
</comment>
<evidence type="ECO:0000259" key="1">
    <source>
        <dbReference type="Pfam" id="PF17921"/>
    </source>
</evidence>
<dbReference type="InterPro" id="IPR036397">
    <property type="entry name" value="RNaseH_sf"/>
</dbReference>
<dbReference type="PANTHER" id="PTHR46148:SF44">
    <property type="entry name" value="GAG-POL POLYPROTEIN"/>
    <property type="match status" value="1"/>
</dbReference>
<dbReference type="EMBL" id="SMMG02000002">
    <property type="protein sequence ID" value="KAA3484237.1"/>
    <property type="molecule type" value="Genomic_DNA"/>
</dbReference>
<dbReference type="GO" id="GO:0003676">
    <property type="term" value="F:nucleic acid binding"/>
    <property type="evidence" value="ECO:0007669"/>
    <property type="project" value="InterPro"/>
</dbReference>
<dbReference type="InterPro" id="IPR012337">
    <property type="entry name" value="RNaseH-like_sf"/>
</dbReference>
<dbReference type="Proteomes" id="UP000325315">
    <property type="component" value="Unassembled WGS sequence"/>
</dbReference>
<dbReference type="PANTHER" id="PTHR46148">
    <property type="entry name" value="CHROMO DOMAIN-CONTAINING PROTEIN"/>
    <property type="match status" value="1"/>
</dbReference>
<dbReference type="InterPro" id="IPR041588">
    <property type="entry name" value="Integrase_H2C2"/>
</dbReference>
<reference evidence="3" key="1">
    <citation type="submission" date="2019-08" db="EMBL/GenBank/DDBJ databases">
        <authorList>
            <person name="Liu F."/>
        </authorList>
    </citation>
    <scope>NUCLEOTIDE SEQUENCE [LARGE SCALE GENOMIC DNA]</scope>
    <source>
        <strain evidence="3">PA1801</strain>
        <tissue evidence="3">Leaf</tissue>
    </source>
</reference>
<feature type="domain" description="Integrase zinc-binding" evidence="1">
    <location>
        <begin position="47"/>
        <end position="95"/>
    </location>
</feature>
<feature type="domain" description="Tf2-1-like SH3-like" evidence="2">
    <location>
        <begin position="206"/>
        <end position="270"/>
    </location>
</feature>
<dbReference type="SUPFAM" id="SSF53098">
    <property type="entry name" value="Ribonuclease H-like"/>
    <property type="match status" value="1"/>
</dbReference>
<accession>A0A5B6WTR7</accession>
<dbReference type="Gene3D" id="1.10.340.70">
    <property type="match status" value="1"/>
</dbReference>
<proteinExistence type="predicted"/>